<sequence>MADFQDIKLIYEDNHLIVVDKPLNMPCQEDASGDPDLLNEVKEYIRVEYDKPGRVYLGLVHRLDRPTGGLIVFAKTSKAASRLSETIRKGNMDRTYLAVLQGSHLPQTGQFEDYLYKDQANNQVFVVEEGSPKAKYASLTYQILEVKQDLSLAQVQLQTGRSHQIRVQFASRGCPLWGDQKYGSYFSQPGQDLALYASSLTFPHVTKGDKRTFTSQPQQASQRQPWSYFDYFHKG</sequence>
<evidence type="ECO:0000256" key="2">
    <source>
        <dbReference type="ARBA" id="ARBA00010876"/>
    </source>
</evidence>
<comment type="caution">
    <text evidence="7">The sequence shown here is derived from an EMBL/GenBank/DDBJ whole genome shotgun (WGS) entry which is preliminary data.</text>
</comment>
<protein>
    <recommendedName>
        <fullName evidence="4">RNA pseudouridylate synthase</fullName>
    </recommendedName>
    <alternativeName>
        <fullName evidence="5">RNA-uridine isomerase</fullName>
    </alternativeName>
</protein>
<dbReference type="RefSeq" id="WP_003778949.1">
    <property type="nucleotide sequence ID" value="NZ_JH992961.1"/>
</dbReference>
<dbReference type="OrthoDB" id="9807829at2"/>
<dbReference type="GO" id="GO:0140098">
    <property type="term" value="F:catalytic activity, acting on RNA"/>
    <property type="evidence" value="ECO:0007669"/>
    <property type="project" value="UniProtKB-ARBA"/>
</dbReference>
<evidence type="ECO:0000259" key="6">
    <source>
        <dbReference type="Pfam" id="PF00849"/>
    </source>
</evidence>
<dbReference type="CDD" id="cd02869">
    <property type="entry name" value="PseudoU_synth_RluA_like"/>
    <property type="match status" value="1"/>
</dbReference>
<dbReference type="InterPro" id="IPR020103">
    <property type="entry name" value="PsdUridine_synth_cat_dom_sf"/>
</dbReference>
<dbReference type="InterPro" id="IPR050188">
    <property type="entry name" value="RluA_PseudoU_synthase"/>
</dbReference>
<keyword evidence="8" id="KW-1185">Reference proteome</keyword>
<dbReference type="AlphaFoldDB" id="K9E8K1"/>
<organism evidence="7 8">
    <name type="scientific">Alloiococcus otitis ATCC 51267</name>
    <dbReference type="NCBI Taxonomy" id="883081"/>
    <lineage>
        <taxon>Bacteria</taxon>
        <taxon>Bacillati</taxon>
        <taxon>Bacillota</taxon>
        <taxon>Bacilli</taxon>
        <taxon>Lactobacillales</taxon>
        <taxon>Carnobacteriaceae</taxon>
        <taxon>Alloiococcus</taxon>
    </lineage>
</organism>
<feature type="domain" description="Pseudouridine synthase RsuA/RluA-like" evidence="6">
    <location>
        <begin position="15"/>
        <end position="171"/>
    </location>
</feature>
<dbReference type="STRING" id="883081.HMPREF9698_01299"/>
<comment type="similarity">
    <text evidence="2">Belongs to the pseudouridine synthase RluA family.</text>
</comment>
<dbReference type="PATRIC" id="fig|883081.3.peg.1476"/>
<evidence type="ECO:0000256" key="3">
    <source>
        <dbReference type="ARBA" id="ARBA00023235"/>
    </source>
</evidence>
<proteinExistence type="inferred from homology"/>
<evidence type="ECO:0000313" key="7">
    <source>
        <dbReference type="EMBL" id="EKU92993.1"/>
    </source>
</evidence>
<dbReference type="SUPFAM" id="SSF55120">
    <property type="entry name" value="Pseudouridine synthase"/>
    <property type="match status" value="1"/>
</dbReference>
<dbReference type="Proteomes" id="UP000009875">
    <property type="component" value="Unassembled WGS sequence"/>
</dbReference>
<dbReference type="GO" id="GO:0001522">
    <property type="term" value="P:pseudouridine synthesis"/>
    <property type="evidence" value="ECO:0007669"/>
    <property type="project" value="InterPro"/>
</dbReference>
<dbReference type="HOGENOM" id="CLU_016902_11_2_9"/>
<evidence type="ECO:0000256" key="4">
    <source>
        <dbReference type="ARBA" id="ARBA00031870"/>
    </source>
</evidence>
<evidence type="ECO:0000256" key="5">
    <source>
        <dbReference type="ARBA" id="ARBA00033164"/>
    </source>
</evidence>
<dbReference type="GO" id="GO:0006396">
    <property type="term" value="P:RNA processing"/>
    <property type="evidence" value="ECO:0007669"/>
    <property type="project" value="UniProtKB-ARBA"/>
</dbReference>
<dbReference type="EMBL" id="AGXA01000029">
    <property type="protein sequence ID" value="EKU92993.1"/>
    <property type="molecule type" value="Genomic_DNA"/>
</dbReference>
<dbReference type="Gene3D" id="3.30.2350.10">
    <property type="entry name" value="Pseudouridine synthase"/>
    <property type="match status" value="1"/>
</dbReference>
<dbReference type="GO" id="GO:0009982">
    <property type="term" value="F:pseudouridine synthase activity"/>
    <property type="evidence" value="ECO:0007669"/>
    <property type="project" value="InterPro"/>
</dbReference>
<dbReference type="Pfam" id="PF00849">
    <property type="entry name" value="PseudoU_synth_2"/>
    <property type="match status" value="1"/>
</dbReference>
<accession>K9E8K1</accession>
<dbReference type="PANTHER" id="PTHR21600:SF83">
    <property type="entry name" value="PSEUDOURIDYLATE SYNTHASE RPUSD4, MITOCHONDRIAL"/>
    <property type="match status" value="1"/>
</dbReference>
<evidence type="ECO:0000313" key="8">
    <source>
        <dbReference type="Proteomes" id="UP000009875"/>
    </source>
</evidence>
<dbReference type="eggNOG" id="COG0564">
    <property type="taxonomic scope" value="Bacteria"/>
</dbReference>
<evidence type="ECO:0000256" key="1">
    <source>
        <dbReference type="ARBA" id="ARBA00000073"/>
    </source>
</evidence>
<keyword evidence="3" id="KW-0413">Isomerase</keyword>
<name>K9E8K1_9LACT</name>
<dbReference type="PANTHER" id="PTHR21600">
    <property type="entry name" value="MITOCHONDRIAL RNA PSEUDOURIDINE SYNTHASE"/>
    <property type="match status" value="1"/>
</dbReference>
<gene>
    <name evidence="7" type="ORF">HMPREF9698_01299</name>
</gene>
<reference evidence="7 8" key="1">
    <citation type="submission" date="2012-09" db="EMBL/GenBank/DDBJ databases">
        <title>The Genome Sequence of Alloiococcus otitis ATCC 51267.</title>
        <authorList>
            <consortium name="The Broad Institute Genome Sequencing Platform"/>
            <person name="Earl A."/>
            <person name="Ward D."/>
            <person name="Feldgarden M."/>
            <person name="Gevers D."/>
            <person name="Huys G."/>
            <person name="Walker B."/>
            <person name="Young S.K."/>
            <person name="Zeng Q."/>
            <person name="Gargeya S."/>
            <person name="Fitzgerald M."/>
            <person name="Haas B."/>
            <person name="Abouelleil A."/>
            <person name="Alvarado L."/>
            <person name="Arachchi H.M."/>
            <person name="Berlin A.M."/>
            <person name="Chapman S.B."/>
            <person name="Goldberg J."/>
            <person name="Griggs A."/>
            <person name="Gujja S."/>
            <person name="Hansen M."/>
            <person name="Howarth C."/>
            <person name="Imamovic A."/>
            <person name="Larimer J."/>
            <person name="McCowen C."/>
            <person name="Montmayeur A."/>
            <person name="Murphy C."/>
            <person name="Neiman D."/>
            <person name="Pearson M."/>
            <person name="Priest M."/>
            <person name="Roberts A."/>
            <person name="Saif S."/>
            <person name="Shea T."/>
            <person name="Sisk P."/>
            <person name="Sykes S."/>
            <person name="Wortman J."/>
            <person name="Nusbaum C."/>
            <person name="Birren B."/>
        </authorList>
    </citation>
    <scope>NUCLEOTIDE SEQUENCE [LARGE SCALE GENOMIC DNA]</scope>
    <source>
        <strain evidence="7 8">ATCC 51267</strain>
    </source>
</reference>
<dbReference type="GO" id="GO:0003723">
    <property type="term" value="F:RNA binding"/>
    <property type="evidence" value="ECO:0007669"/>
    <property type="project" value="InterPro"/>
</dbReference>
<dbReference type="InterPro" id="IPR006145">
    <property type="entry name" value="PsdUridine_synth_RsuA/RluA"/>
</dbReference>
<comment type="catalytic activity">
    <reaction evidence="1">
        <text>a uridine in RNA = a pseudouridine in RNA</text>
        <dbReference type="Rhea" id="RHEA:48348"/>
        <dbReference type="Rhea" id="RHEA-COMP:12068"/>
        <dbReference type="Rhea" id="RHEA-COMP:12069"/>
        <dbReference type="ChEBI" id="CHEBI:65314"/>
        <dbReference type="ChEBI" id="CHEBI:65315"/>
    </reaction>
</comment>